<evidence type="ECO:0000313" key="1">
    <source>
        <dbReference type="EMBL" id="SDL41761.1"/>
    </source>
</evidence>
<keyword evidence="2" id="KW-1185">Reference proteome</keyword>
<organism evidence="1 2">
    <name type="scientific">Clostridium cochlearium</name>
    <dbReference type="NCBI Taxonomy" id="1494"/>
    <lineage>
        <taxon>Bacteria</taxon>
        <taxon>Bacillati</taxon>
        <taxon>Bacillota</taxon>
        <taxon>Clostridia</taxon>
        <taxon>Eubacteriales</taxon>
        <taxon>Clostridiaceae</taxon>
        <taxon>Clostridium</taxon>
    </lineage>
</organism>
<name>A0ABY0QP35_CLOCO</name>
<comment type="caution">
    <text evidence="1">The sequence shown here is derived from an EMBL/GenBank/DDBJ whole genome shotgun (WGS) entry which is preliminary data.</text>
</comment>
<dbReference type="RefSeq" id="WP_089867890.1">
    <property type="nucleotide sequence ID" value="NZ_FNGL01000031.1"/>
</dbReference>
<gene>
    <name evidence="1" type="ORF">SAMN05216497_13110</name>
</gene>
<dbReference type="Proteomes" id="UP000198811">
    <property type="component" value="Unassembled WGS sequence"/>
</dbReference>
<sequence length="299" mass="35427">MKDIKYIKVKFHLKVCEDSILSKDKNMMFTGAILNELLKLYCISESCEECTIKNSCIIQKLLSNKYKKKVPLVKQNENISPLFLLHCCDTKTNFKEEDVLKVEITLIKEAVEFLSQFIYIMDMLGIKGVGINKVKYHLIKVTNFKRECIFENGVFYDNNIILQSSNEYIKIRKNKEEKLNKIVLNRFLPYKLQQSIYKSEIGNIIYSLEKRLKILNILEEDKELVCKKRKVKRFNFNLNRRKYNLEKEKTYINLTSFYGEIVFINIDEKLIDCFLCGENFNIGKNLLLGYGEYKMEEVR</sequence>
<proteinExistence type="predicted"/>
<accession>A0ABY0QP35</accession>
<protein>
    <recommendedName>
        <fullName evidence="3">CRISPR-associated protein Cas6 C-terminal domain-containing protein</fullName>
    </recommendedName>
</protein>
<evidence type="ECO:0000313" key="2">
    <source>
        <dbReference type="Proteomes" id="UP000198811"/>
    </source>
</evidence>
<reference evidence="1 2" key="1">
    <citation type="submission" date="2016-10" db="EMBL/GenBank/DDBJ databases">
        <authorList>
            <person name="Varghese N."/>
            <person name="Submissions S."/>
        </authorList>
    </citation>
    <scope>NUCLEOTIDE SEQUENCE [LARGE SCALE GENOMIC DNA]</scope>
    <source>
        <strain evidence="1 2">NLAE-zl-C224</strain>
    </source>
</reference>
<evidence type="ECO:0008006" key="3">
    <source>
        <dbReference type="Google" id="ProtNLM"/>
    </source>
</evidence>
<dbReference type="EMBL" id="FNGL01000031">
    <property type="protein sequence ID" value="SDL41761.1"/>
    <property type="molecule type" value="Genomic_DNA"/>
</dbReference>